<name>A0ACB9PGS0_BAUVA</name>
<proteinExistence type="predicted"/>
<evidence type="ECO:0000313" key="2">
    <source>
        <dbReference type="Proteomes" id="UP000828941"/>
    </source>
</evidence>
<keyword evidence="2" id="KW-1185">Reference proteome</keyword>
<gene>
    <name evidence="1" type="ORF">L6164_012823</name>
</gene>
<sequence>MTSECYSANIDAYGEHGHTLEAEKVFNCSEERNMFSVLEFNVMIKAYGIGKLYEKACQLFNNMEKYRVVADKCSYGSLIQILASADKPHIAKPYDAGAKTSE</sequence>
<organism evidence="1 2">
    <name type="scientific">Bauhinia variegata</name>
    <name type="common">Purple orchid tree</name>
    <name type="synonym">Phanera variegata</name>
    <dbReference type="NCBI Taxonomy" id="167791"/>
    <lineage>
        <taxon>Eukaryota</taxon>
        <taxon>Viridiplantae</taxon>
        <taxon>Streptophyta</taxon>
        <taxon>Embryophyta</taxon>
        <taxon>Tracheophyta</taxon>
        <taxon>Spermatophyta</taxon>
        <taxon>Magnoliopsida</taxon>
        <taxon>eudicotyledons</taxon>
        <taxon>Gunneridae</taxon>
        <taxon>Pentapetalae</taxon>
        <taxon>rosids</taxon>
        <taxon>fabids</taxon>
        <taxon>Fabales</taxon>
        <taxon>Fabaceae</taxon>
        <taxon>Cercidoideae</taxon>
        <taxon>Cercideae</taxon>
        <taxon>Bauhiniinae</taxon>
        <taxon>Bauhinia</taxon>
    </lineage>
</organism>
<dbReference type="EMBL" id="CM039430">
    <property type="protein sequence ID" value="KAI4345725.1"/>
    <property type="molecule type" value="Genomic_DNA"/>
</dbReference>
<comment type="caution">
    <text evidence="1">The sequence shown here is derived from an EMBL/GenBank/DDBJ whole genome shotgun (WGS) entry which is preliminary data.</text>
</comment>
<accession>A0ACB9PGS0</accession>
<reference evidence="1 2" key="1">
    <citation type="journal article" date="2022" name="DNA Res.">
        <title>Chromosomal-level genome assembly of the orchid tree Bauhinia variegata (Leguminosae; Cercidoideae) supports the allotetraploid origin hypothesis of Bauhinia.</title>
        <authorList>
            <person name="Zhong Y."/>
            <person name="Chen Y."/>
            <person name="Zheng D."/>
            <person name="Pang J."/>
            <person name="Liu Y."/>
            <person name="Luo S."/>
            <person name="Meng S."/>
            <person name="Qian L."/>
            <person name="Wei D."/>
            <person name="Dai S."/>
            <person name="Zhou R."/>
        </authorList>
    </citation>
    <scope>NUCLEOTIDE SEQUENCE [LARGE SCALE GENOMIC DNA]</scope>
    <source>
        <strain evidence="1">BV-YZ2020</strain>
    </source>
</reference>
<evidence type="ECO:0000313" key="1">
    <source>
        <dbReference type="EMBL" id="KAI4345725.1"/>
    </source>
</evidence>
<protein>
    <submittedName>
        <fullName evidence="1">Uncharacterized protein</fullName>
    </submittedName>
</protein>
<dbReference type="Proteomes" id="UP000828941">
    <property type="component" value="Chromosome 5"/>
</dbReference>